<dbReference type="SMART" id="SM01281">
    <property type="entry name" value="Med12"/>
    <property type="match status" value="1"/>
</dbReference>
<evidence type="ECO:0000256" key="4">
    <source>
        <dbReference type="ARBA" id="ARBA00023015"/>
    </source>
</evidence>
<evidence type="ECO:0000256" key="7">
    <source>
        <dbReference type="ARBA" id="ARBA00032010"/>
    </source>
</evidence>
<dbReference type="Proteomes" id="UP001437256">
    <property type="component" value="Unassembled WGS sequence"/>
</dbReference>
<evidence type="ECO:0000256" key="3">
    <source>
        <dbReference type="ARBA" id="ARBA00019622"/>
    </source>
</evidence>
<proteinExistence type="inferred from homology"/>
<dbReference type="PANTHER" id="PTHR46567:SF1">
    <property type="entry name" value="MEDIATOR OF RNA POLYMERASE II TRANSCRIPTION SUBUNIT 12"/>
    <property type="match status" value="1"/>
</dbReference>
<accession>A0ABR3AFT2</accession>
<evidence type="ECO:0000256" key="1">
    <source>
        <dbReference type="ARBA" id="ARBA00004123"/>
    </source>
</evidence>
<comment type="subcellular location">
    <subcellularLocation>
        <location evidence="1">Nucleus</location>
    </subcellularLocation>
</comment>
<feature type="compositionally biased region" description="Polar residues" evidence="8">
    <location>
        <begin position="1515"/>
        <end position="1551"/>
    </location>
</feature>
<keyword evidence="4" id="KW-0805">Transcription regulation</keyword>
<evidence type="ECO:0000313" key="10">
    <source>
        <dbReference type="EMBL" id="KAL0072786.1"/>
    </source>
</evidence>
<name>A0ABR3AFT2_9AGAR</name>
<evidence type="ECO:0000256" key="8">
    <source>
        <dbReference type="SAM" id="MobiDB-lite"/>
    </source>
</evidence>
<evidence type="ECO:0000256" key="6">
    <source>
        <dbReference type="ARBA" id="ARBA00023242"/>
    </source>
</evidence>
<reference evidence="10 11" key="1">
    <citation type="submission" date="2024-05" db="EMBL/GenBank/DDBJ databases">
        <title>A draft genome resource for the thread blight pathogen Marasmius tenuissimus strain MS-2.</title>
        <authorList>
            <person name="Yulfo-Soto G.E."/>
            <person name="Baruah I.K."/>
            <person name="Amoako-Attah I."/>
            <person name="Bukari Y."/>
            <person name="Meinhardt L.W."/>
            <person name="Bailey B.A."/>
            <person name="Cohen S.P."/>
        </authorList>
    </citation>
    <scope>NUCLEOTIDE SEQUENCE [LARGE SCALE GENOMIC DNA]</scope>
    <source>
        <strain evidence="10 11">MS-2</strain>
    </source>
</reference>
<keyword evidence="5" id="KW-0804">Transcription</keyword>
<dbReference type="EMBL" id="JBBXMP010000001">
    <property type="protein sequence ID" value="KAL0072786.1"/>
    <property type="molecule type" value="Genomic_DNA"/>
</dbReference>
<comment type="similarity">
    <text evidence="2">Belongs to the Mediator complex subunit 12 family.</text>
</comment>
<feature type="compositionally biased region" description="Basic and acidic residues" evidence="8">
    <location>
        <begin position="1472"/>
        <end position="1483"/>
    </location>
</feature>
<dbReference type="PANTHER" id="PTHR46567">
    <property type="entry name" value="MEDIATOR OF RNA POLYMERASE II TRANSCRIPTION SUBUNIT 12"/>
    <property type="match status" value="1"/>
</dbReference>
<evidence type="ECO:0000313" key="11">
    <source>
        <dbReference type="Proteomes" id="UP001437256"/>
    </source>
</evidence>
<protein>
    <recommendedName>
        <fullName evidence="3">Mediator of RNA polymerase II transcription subunit 12</fullName>
    </recommendedName>
    <alternativeName>
        <fullName evidence="7">Mediator complex subunit 12</fullName>
    </alternativeName>
</protein>
<dbReference type="Pfam" id="PF09497">
    <property type="entry name" value="Med12"/>
    <property type="match status" value="1"/>
</dbReference>
<organism evidence="10 11">
    <name type="scientific">Marasmius tenuissimus</name>
    <dbReference type="NCBI Taxonomy" id="585030"/>
    <lineage>
        <taxon>Eukaryota</taxon>
        <taxon>Fungi</taxon>
        <taxon>Dikarya</taxon>
        <taxon>Basidiomycota</taxon>
        <taxon>Agaricomycotina</taxon>
        <taxon>Agaricomycetes</taxon>
        <taxon>Agaricomycetidae</taxon>
        <taxon>Agaricales</taxon>
        <taxon>Marasmiineae</taxon>
        <taxon>Marasmiaceae</taxon>
        <taxon>Marasmius</taxon>
    </lineage>
</organism>
<gene>
    <name evidence="10" type="primary">SRB8</name>
    <name evidence="10" type="ORF">AAF712_000549</name>
</gene>
<feature type="region of interest" description="Disordered" evidence="8">
    <location>
        <begin position="1472"/>
        <end position="1611"/>
    </location>
</feature>
<sequence length="1611" mass="181336">MSKEPLPAYEFHPPEWLPKTHTEVDLGYAGFHPPRPGHDEDVLSEYSVKQGYQLGFTVTAESYSSQSSISENLRSQETILKLEELMNEVFSRRAKQVPSVPPHNFRVPSRVTLNDSKRQAWFDDLANSDVPLSKLGKSVPHGAKADLLDHLHTKKVSIPRAVWFLRVFGANETAGLRNKPTYDPTQYSIEWTNVVTSHLRKQIQEILLPSQVRAGVNIKSTFKTFLSDPEARTSWISRFSYCLGLLRTFYTEGLINRKTFYVWLVNQIVSCNLAQAGFVVRIADEYFDGMMSCRALMRPFLEGCLSKLLEINNTSLAKEHLSETEGIMKSLLQRLCLVLPDTFVSPRMWMSYSDFLTDILTENIVERSHDELNANSYLSQHIAYNLADIKKRNDTMLFRNLPYVASVRLGSAVSDVETLNSISSESDVSALSFFPASSDDWSGIPEKINTLLTWSVTPVQFGDHRPFVAVTLIRHWRDRAGERANRRDIPPPDTFLQDRFFEWLDSMEVAGEPQNIRQVALLFGELVKYDLFSYTRYLQRLIARGERELSFSETRTPSRHSNFLRWIPLYSTVPSVISQRTVALYGLRRVNPEDQLFKEIKNEIFSMLPELFGGVSTALLPTPHSVTTGYSKLLNSCRSDQVRAFKWLQPFLQKTIVRHQSEVSHSTILKCYCVAVELMTRTRCFDSLLELTNYLLEHASTVDLLVPVIDTFHRHATVWTAMDAKRDIISSLNNARHVWKLRGIQSRPLLALLTELDAGQYLNDALREELIADMSAVTLALHPHTDRPADTVPDVLPAILMLANDPRADAPSILANGLWIKYRMSFDWAWKVWDNTFASLRQIQAMAPDTATRRAYALRFGAFLWHVDQHLPTGLDTHVLQWFLGQGKNEMAALTVDSWDVVIVVLLYLSVHGALKTTSILEGLVYPAWNLGASAADGAQAEKIETYLRAANSLSQQLLVKEECNEDLMPPTSLMDVQCLRTRRQVVYREPHFPLLITNIPVLVLLENNTHISENLQQEAKHIRQRLCEEDPFRRGVYRNLDQVREAFERSLQLTEGTSEDVSKQTVAALRMVLGEPNDDLELSHWPENTSLLSPWKISATVIQLQFILRQMGRSNSPKVRAANIAVLDKLTTSIFHNALSPEEANFVAQMTKGVGVEISGKFINNGMRRITDVLSGMVFKDDTWKAGLDRAGELLRVLSYVAEPLREDPSGLPAINPDIQDRFFPTLSTKWDELLRLMETDSEEDRQGSFTRAVVLLARLLQFDLALRGVWTEKVKEGSFKLTDTLFKLLQIHATGESTDPIAFPLLIDTLYYLLDEIPLDSKLGSFDPFRAYPSISSSDLSSDLPTEHRTQLQSLLHDLPDVDTVANLKNAHRDSSGQLVIGSSVVNRPWEWIENLGEAPSAGSTASENKYLKGKEPVKNTGSLSLLTFGARATGDTIMSRTVSDPEVRNNLRTFEEGLSFEGPFVRDWRESRRESGEDGARTPTRLSDGGCGIQSPLTLNTQFRGGGDQRGTPRNSPGSTSGNSRASVTSMRPSPSVPSNRMSSNSGHNAHDAIDVDSYSLPNMPSSSNKRKGGQESDSDDIVIIDEPLVNKKAKAAKAPTKKASKKR</sequence>
<evidence type="ECO:0000256" key="5">
    <source>
        <dbReference type="ARBA" id="ARBA00023163"/>
    </source>
</evidence>
<evidence type="ECO:0000256" key="2">
    <source>
        <dbReference type="ARBA" id="ARBA00010289"/>
    </source>
</evidence>
<dbReference type="InterPro" id="IPR019035">
    <property type="entry name" value="Mediator_Med12"/>
</dbReference>
<feature type="domain" description="Mediator complex subunit Med12" evidence="9">
    <location>
        <begin position="104"/>
        <end position="166"/>
    </location>
</feature>
<keyword evidence="11" id="KW-1185">Reference proteome</keyword>
<evidence type="ECO:0000259" key="9">
    <source>
        <dbReference type="SMART" id="SM01281"/>
    </source>
</evidence>
<comment type="caution">
    <text evidence="10">The sequence shown here is derived from an EMBL/GenBank/DDBJ whole genome shotgun (WGS) entry which is preliminary data.</text>
</comment>
<keyword evidence="6" id="KW-0539">Nucleus</keyword>
<feature type="compositionally biased region" description="Basic residues" evidence="8">
    <location>
        <begin position="1595"/>
        <end position="1611"/>
    </location>
</feature>